<name>A0A348W9W4_9RHOB</name>
<gene>
    <name evidence="1" type="ORF">DCS45_05535</name>
</gene>
<feature type="non-terminal residue" evidence="1">
    <location>
        <position position="29"/>
    </location>
</feature>
<organism evidence="1 2">
    <name type="scientific">Roseovarius nubinhibens</name>
    <dbReference type="NCBI Taxonomy" id="314263"/>
    <lineage>
        <taxon>Bacteria</taxon>
        <taxon>Pseudomonadati</taxon>
        <taxon>Pseudomonadota</taxon>
        <taxon>Alphaproteobacteria</taxon>
        <taxon>Rhodobacterales</taxon>
        <taxon>Roseobacteraceae</taxon>
        <taxon>Roseovarius</taxon>
    </lineage>
</organism>
<evidence type="ECO:0000313" key="2">
    <source>
        <dbReference type="Proteomes" id="UP000264719"/>
    </source>
</evidence>
<accession>A0A348W9W4</accession>
<comment type="caution">
    <text evidence="1">The sequence shown here is derived from an EMBL/GenBank/DDBJ whole genome shotgun (WGS) entry which is preliminary data.</text>
</comment>
<evidence type="ECO:0000313" key="1">
    <source>
        <dbReference type="EMBL" id="HAR51326.1"/>
    </source>
</evidence>
<dbReference type="Proteomes" id="UP000264719">
    <property type="component" value="Unassembled WGS sequence"/>
</dbReference>
<proteinExistence type="predicted"/>
<protein>
    <submittedName>
        <fullName evidence="1">Phosphodiesterase</fullName>
    </submittedName>
</protein>
<dbReference type="AlphaFoldDB" id="A0A348W9W4"/>
<dbReference type="EMBL" id="DMVW01000053">
    <property type="protein sequence ID" value="HAR51326.1"/>
    <property type="molecule type" value="Genomic_DNA"/>
</dbReference>
<sequence>MKFIHLTDTHVIGGGRTLFGANPARRLAR</sequence>
<reference evidence="1 2" key="1">
    <citation type="journal article" date="2018" name="Nat. Biotechnol.">
        <title>A standardized bacterial taxonomy based on genome phylogeny substantially revises the tree of life.</title>
        <authorList>
            <person name="Parks D.H."/>
            <person name="Chuvochina M."/>
            <person name="Waite D.W."/>
            <person name="Rinke C."/>
            <person name="Skarshewski A."/>
            <person name="Chaumeil P.A."/>
            <person name="Hugenholtz P."/>
        </authorList>
    </citation>
    <scope>NUCLEOTIDE SEQUENCE [LARGE SCALE GENOMIC DNA]</scope>
    <source>
        <strain evidence="1">UBA9169</strain>
    </source>
</reference>